<accession>A0ACB5PP32</accession>
<name>A0ACB5PP32_9BACT</name>
<dbReference type="EMBL" id="BMFN01000001">
    <property type="protein sequence ID" value="GGF57904.1"/>
    <property type="molecule type" value="Genomic_DNA"/>
</dbReference>
<reference evidence="1 2" key="1">
    <citation type="journal article" date="2019" name="Int. J. Syst. Evol. Microbiol.">
        <title>The Global Catalogue of Microorganisms (GCM) 10K type strain sequencing project: providing services to taxonomists for standard genome sequencing and annotation.</title>
        <authorList>
            <consortium name="The Broad Institute Genomics Platform"/>
            <consortium name="The Broad Institute Genome Sequencing Center for Infectious Disease"/>
            <person name="Wu L."/>
            <person name="Ma J."/>
        </authorList>
    </citation>
    <scope>NUCLEOTIDE SEQUENCE [LARGE SCALE GENOMIC DNA]</scope>
    <source>
        <strain evidence="1 2">CGMCC 1.12720</strain>
    </source>
</reference>
<organism evidence="1 2">
    <name type="scientific">Hymenobacter qilianensis</name>
    <dbReference type="NCBI Taxonomy" id="1385715"/>
    <lineage>
        <taxon>Bacteria</taxon>
        <taxon>Pseudomonadati</taxon>
        <taxon>Bacteroidota</taxon>
        <taxon>Cytophagia</taxon>
        <taxon>Cytophagales</taxon>
        <taxon>Hymenobacteraceae</taxon>
        <taxon>Hymenobacter</taxon>
    </lineage>
</organism>
<proteinExistence type="predicted"/>
<protein>
    <submittedName>
        <fullName evidence="1">Uncharacterized protein</fullName>
    </submittedName>
</protein>
<sequence length="159" mass="18253">MLHSLVPLVIIRSIPHFCLQYDQVLSVLRLEWINGPDMSGLHTSSQQLLGLIRMLQVRHLLIDMNTVPDLSLADQVWLGDHWMPELVTLTLERLVLVIDSFRVHNQLAIDALHDLVQPGIRFDAQYFTDSEAALHWLTDGSRRLPALAAEWDARHRLAR</sequence>
<evidence type="ECO:0000313" key="1">
    <source>
        <dbReference type="EMBL" id="GGF57904.1"/>
    </source>
</evidence>
<evidence type="ECO:0000313" key="2">
    <source>
        <dbReference type="Proteomes" id="UP000605392"/>
    </source>
</evidence>
<dbReference type="Proteomes" id="UP000605392">
    <property type="component" value="Unassembled WGS sequence"/>
</dbReference>
<gene>
    <name evidence="1" type="ORF">GCM10011375_11290</name>
</gene>
<keyword evidence="2" id="KW-1185">Reference proteome</keyword>
<comment type="caution">
    <text evidence="1">The sequence shown here is derived from an EMBL/GenBank/DDBJ whole genome shotgun (WGS) entry which is preliminary data.</text>
</comment>